<accession>A0A699W8Q7</accession>
<comment type="caution">
    <text evidence="6">The sequence shown here is derived from an EMBL/GenBank/DDBJ whole genome shotgun (WGS) entry which is preliminary data.</text>
</comment>
<dbReference type="GO" id="GO:0045490">
    <property type="term" value="P:pectin catabolic process"/>
    <property type="evidence" value="ECO:0007669"/>
    <property type="project" value="UniProtKB-UniPathway"/>
</dbReference>
<organism evidence="6">
    <name type="scientific">Tanacetum cinerariifolium</name>
    <name type="common">Dalmatian daisy</name>
    <name type="synonym">Chrysanthemum cinerariifolium</name>
    <dbReference type="NCBI Taxonomy" id="118510"/>
    <lineage>
        <taxon>Eukaryota</taxon>
        <taxon>Viridiplantae</taxon>
        <taxon>Streptophyta</taxon>
        <taxon>Embryophyta</taxon>
        <taxon>Tracheophyta</taxon>
        <taxon>Spermatophyta</taxon>
        <taxon>Magnoliopsida</taxon>
        <taxon>eudicotyledons</taxon>
        <taxon>Gunneridae</taxon>
        <taxon>Pentapetalae</taxon>
        <taxon>asterids</taxon>
        <taxon>campanulids</taxon>
        <taxon>Asterales</taxon>
        <taxon>Asteraceae</taxon>
        <taxon>Asteroideae</taxon>
        <taxon>Anthemideae</taxon>
        <taxon>Anthemidinae</taxon>
        <taxon>Tanacetum</taxon>
    </lineage>
</organism>
<dbReference type="Pfam" id="PF01095">
    <property type="entry name" value="Pectinesterase"/>
    <property type="match status" value="1"/>
</dbReference>
<protein>
    <submittedName>
        <fullName evidence="6">Pectinesterase 31-like protein</fullName>
    </submittedName>
</protein>
<proteinExistence type="predicted"/>
<dbReference type="GO" id="GO:0030599">
    <property type="term" value="F:pectinesterase activity"/>
    <property type="evidence" value="ECO:0007669"/>
    <property type="project" value="UniProtKB-EC"/>
</dbReference>
<dbReference type="UniPathway" id="UPA00545">
    <property type="reaction ID" value="UER00823"/>
</dbReference>
<feature type="non-terminal residue" evidence="6">
    <location>
        <position position="1"/>
    </location>
</feature>
<comment type="catalytic activity">
    <reaction evidence="4">
        <text>[(1-&gt;4)-alpha-D-galacturonosyl methyl ester](n) + n H2O = [(1-&gt;4)-alpha-D-galacturonosyl](n) + n methanol + n H(+)</text>
        <dbReference type="Rhea" id="RHEA:22380"/>
        <dbReference type="Rhea" id="RHEA-COMP:14570"/>
        <dbReference type="Rhea" id="RHEA-COMP:14573"/>
        <dbReference type="ChEBI" id="CHEBI:15377"/>
        <dbReference type="ChEBI" id="CHEBI:15378"/>
        <dbReference type="ChEBI" id="CHEBI:17790"/>
        <dbReference type="ChEBI" id="CHEBI:140522"/>
        <dbReference type="ChEBI" id="CHEBI:140523"/>
        <dbReference type="EC" id="3.1.1.11"/>
    </reaction>
</comment>
<feature type="domain" description="Pectinesterase catalytic" evidence="5">
    <location>
        <begin position="67"/>
        <end position="111"/>
    </location>
</feature>
<reference evidence="6" key="1">
    <citation type="journal article" date="2019" name="Sci. Rep.">
        <title>Draft genome of Tanacetum cinerariifolium, the natural source of mosquito coil.</title>
        <authorList>
            <person name="Yamashiro T."/>
            <person name="Shiraishi A."/>
            <person name="Satake H."/>
            <person name="Nakayama K."/>
        </authorList>
    </citation>
    <scope>NUCLEOTIDE SEQUENCE</scope>
</reference>
<dbReference type="GO" id="GO:0042545">
    <property type="term" value="P:cell wall modification"/>
    <property type="evidence" value="ECO:0007669"/>
    <property type="project" value="InterPro"/>
</dbReference>
<dbReference type="InterPro" id="IPR011050">
    <property type="entry name" value="Pectin_lyase_fold/virulence"/>
</dbReference>
<dbReference type="AlphaFoldDB" id="A0A699W8Q7"/>
<keyword evidence="2" id="KW-0378">Hydrolase</keyword>
<evidence type="ECO:0000256" key="1">
    <source>
        <dbReference type="ARBA" id="ARBA00005184"/>
    </source>
</evidence>
<dbReference type="InterPro" id="IPR012334">
    <property type="entry name" value="Pectin_lyas_fold"/>
</dbReference>
<comment type="pathway">
    <text evidence="1">Glycan metabolism; pectin degradation; 2-dehydro-3-deoxy-D-gluconate from pectin: step 1/5.</text>
</comment>
<evidence type="ECO:0000313" key="6">
    <source>
        <dbReference type="EMBL" id="GFD42108.1"/>
    </source>
</evidence>
<keyword evidence="3" id="KW-0063">Aspartyl esterase</keyword>
<name>A0A699W8Q7_TANCI</name>
<sequence length="115" mass="12210">TALHAPRCRVHGPRGQVGRCQNGRLLPQPQYYGHGGLRRRGLVAGSALAGLAPAQANALPGPIGIFTVAQDGSGDFRTVQEAINAVPDLRKKETTIFIKKGIYKEKLVLAGSKTL</sequence>
<dbReference type="EMBL" id="BKCJ011566358">
    <property type="protein sequence ID" value="GFD42108.1"/>
    <property type="molecule type" value="Genomic_DNA"/>
</dbReference>
<evidence type="ECO:0000256" key="4">
    <source>
        <dbReference type="ARBA" id="ARBA00047928"/>
    </source>
</evidence>
<evidence type="ECO:0000256" key="3">
    <source>
        <dbReference type="ARBA" id="ARBA00023085"/>
    </source>
</evidence>
<feature type="non-terminal residue" evidence="6">
    <location>
        <position position="115"/>
    </location>
</feature>
<dbReference type="Gene3D" id="2.160.20.10">
    <property type="entry name" value="Single-stranded right-handed beta-helix, Pectin lyase-like"/>
    <property type="match status" value="1"/>
</dbReference>
<dbReference type="SUPFAM" id="SSF51126">
    <property type="entry name" value="Pectin lyase-like"/>
    <property type="match status" value="1"/>
</dbReference>
<dbReference type="InterPro" id="IPR000070">
    <property type="entry name" value="Pectinesterase_cat"/>
</dbReference>
<evidence type="ECO:0000259" key="5">
    <source>
        <dbReference type="Pfam" id="PF01095"/>
    </source>
</evidence>
<evidence type="ECO:0000256" key="2">
    <source>
        <dbReference type="ARBA" id="ARBA00022801"/>
    </source>
</evidence>
<gene>
    <name evidence="6" type="ORF">Tci_914077</name>
</gene>